<sequence>MALVKFGPGIVDARGSVGGVVFSKNSTSHYMRARTIPVNPNTEWQDQIRSAMANLCDQWSQILDAAARTAWELYASRVTVKNKLGEAINISGFNHFLRSNIPRVQAGVAVITAGPTVWQLPAQDDDFAIVADETAQTIEFTFNEALAWAKVTGAYMFKYQGVPQNPQRNFFNGPWRYIDKIDGVDSTGASSPDTEDVKFVITELQRQWCYARISMLDGRLSEPFRAVCFVTKT</sequence>
<dbReference type="EMBL" id="BARV01003916">
    <property type="protein sequence ID" value="GAI13344.1"/>
    <property type="molecule type" value="Genomic_DNA"/>
</dbReference>
<gene>
    <name evidence="1" type="ORF">S06H3_09046</name>
</gene>
<reference evidence="1" key="1">
    <citation type="journal article" date="2014" name="Front. Microbiol.">
        <title>High frequency of phylogenetically diverse reductive dehalogenase-homologous genes in deep subseafloor sedimentary metagenomes.</title>
        <authorList>
            <person name="Kawai M."/>
            <person name="Futagami T."/>
            <person name="Toyoda A."/>
            <person name="Takaki Y."/>
            <person name="Nishi S."/>
            <person name="Hori S."/>
            <person name="Arai W."/>
            <person name="Tsubouchi T."/>
            <person name="Morono Y."/>
            <person name="Uchiyama I."/>
            <person name="Ito T."/>
            <person name="Fujiyama A."/>
            <person name="Inagaki F."/>
            <person name="Takami H."/>
        </authorList>
    </citation>
    <scope>NUCLEOTIDE SEQUENCE</scope>
    <source>
        <strain evidence="1">Expedition CK06-06</strain>
    </source>
</reference>
<protein>
    <submittedName>
        <fullName evidence="1">Uncharacterized protein</fullName>
    </submittedName>
</protein>
<proteinExistence type="predicted"/>
<evidence type="ECO:0000313" key="1">
    <source>
        <dbReference type="EMBL" id="GAI13344.1"/>
    </source>
</evidence>
<organism evidence="1">
    <name type="scientific">marine sediment metagenome</name>
    <dbReference type="NCBI Taxonomy" id="412755"/>
    <lineage>
        <taxon>unclassified sequences</taxon>
        <taxon>metagenomes</taxon>
        <taxon>ecological metagenomes</taxon>
    </lineage>
</organism>
<name>X1N403_9ZZZZ</name>
<comment type="caution">
    <text evidence="1">The sequence shown here is derived from an EMBL/GenBank/DDBJ whole genome shotgun (WGS) entry which is preliminary data.</text>
</comment>
<dbReference type="AlphaFoldDB" id="X1N403"/>
<accession>X1N403</accession>